<evidence type="ECO:0000313" key="2">
    <source>
        <dbReference type="Proteomes" id="UP001159427"/>
    </source>
</evidence>
<dbReference type="EMBL" id="CALNXI010001916">
    <property type="protein sequence ID" value="CAH3179614.1"/>
    <property type="molecule type" value="Genomic_DNA"/>
</dbReference>
<gene>
    <name evidence="1" type="ORF">PEVE_00012475</name>
</gene>
<dbReference type="Proteomes" id="UP001159427">
    <property type="component" value="Unassembled WGS sequence"/>
</dbReference>
<name>A0ABN8RJN2_9CNID</name>
<accession>A0ABN8RJN2</accession>
<comment type="caution">
    <text evidence="1">The sequence shown here is derived from an EMBL/GenBank/DDBJ whole genome shotgun (WGS) entry which is preliminary data.</text>
</comment>
<keyword evidence="2" id="KW-1185">Reference proteome</keyword>
<organism evidence="1 2">
    <name type="scientific">Porites evermanni</name>
    <dbReference type="NCBI Taxonomy" id="104178"/>
    <lineage>
        <taxon>Eukaryota</taxon>
        <taxon>Metazoa</taxon>
        <taxon>Cnidaria</taxon>
        <taxon>Anthozoa</taxon>
        <taxon>Hexacorallia</taxon>
        <taxon>Scleractinia</taxon>
        <taxon>Fungiina</taxon>
        <taxon>Poritidae</taxon>
        <taxon>Porites</taxon>
    </lineage>
</organism>
<reference evidence="1 2" key="1">
    <citation type="submission" date="2022-05" db="EMBL/GenBank/DDBJ databases">
        <authorList>
            <consortium name="Genoscope - CEA"/>
            <person name="William W."/>
        </authorList>
    </citation>
    <scope>NUCLEOTIDE SEQUENCE [LARGE SCALE GENOMIC DNA]</scope>
</reference>
<protein>
    <submittedName>
        <fullName evidence="1">Uncharacterized protein</fullName>
    </submittedName>
</protein>
<proteinExistence type="predicted"/>
<sequence length="168" mass="19004">MFQVMKTRAHLHAMKWKVLTHITVMDSVRKTTKKAKVTVKLVIQKSEPICENSPVTQMDVAVALLRWSSKYSGVSEAAVSDLLSLLQSLMSLAVGQRIKFPNTFKKARALLSKYITETKQYQICSNGCMLYAEREEGDLVYDVQAADPVHPFKTSNSQYSMYPSVCKY</sequence>
<evidence type="ECO:0000313" key="1">
    <source>
        <dbReference type="EMBL" id="CAH3179614.1"/>
    </source>
</evidence>